<sequence>MEPPPSWWALTHLSHTRSWSELYVQAFTNFPDHLWMAYAFHKPRRQAIWRVVRGKDVFCGYKYIWDTPIIVEQNRPGDTDDHVWLLQQLESHRHIWYYLFAPLGPYGLEIQGPLMHVPPPEVHLWTSKMIVGTNQKGIFYTWSFTGPGGDHPVWKTYNGGLYSLDIWQLCPDPLGVEYRHYCIAGVGTNRILYKRVPPIAPGWFPILTAAQACTLTGTTGGTLRWITTNVNHPSYLYVLFTGTIDHLQAFLLRSPDYGATWTAHDISVGVYLYSTGNLSIGILQGSSPHG</sequence>
<evidence type="ECO:0000313" key="1">
    <source>
        <dbReference type="EMBL" id="GAH30601.1"/>
    </source>
</evidence>
<feature type="non-terminal residue" evidence="1">
    <location>
        <position position="290"/>
    </location>
</feature>
<dbReference type="AlphaFoldDB" id="X1EBE3"/>
<comment type="caution">
    <text evidence="1">The sequence shown here is derived from an EMBL/GenBank/DDBJ whole genome shotgun (WGS) entry which is preliminary data.</text>
</comment>
<gene>
    <name evidence="1" type="ORF">S03H2_06268</name>
</gene>
<proteinExistence type="predicted"/>
<organism evidence="1">
    <name type="scientific">marine sediment metagenome</name>
    <dbReference type="NCBI Taxonomy" id="412755"/>
    <lineage>
        <taxon>unclassified sequences</taxon>
        <taxon>metagenomes</taxon>
        <taxon>ecological metagenomes</taxon>
    </lineage>
</organism>
<name>X1EBE3_9ZZZZ</name>
<dbReference type="EMBL" id="BARU01002715">
    <property type="protein sequence ID" value="GAH30601.1"/>
    <property type="molecule type" value="Genomic_DNA"/>
</dbReference>
<protein>
    <submittedName>
        <fullName evidence="1">Uncharacterized protein</fullName>
    </submittedName>
</protein>
<accession>X1EBE3</accession>
<reference evidence="1" key="1">
    <citation type="journal article" date="2014" name="Front. Microbiol.">
        <title>High frequency of phylogenetically diverse reductive dehalogenase-homologous genes in deep subseafloor sedimentary metagenomes.</title>
        <authorList>
            <person name="Kawai M."/>
            <person name="Futagami T."/>
            <person name="Toyoda A."/>
            <person name="Takaki Y."/>
            <person name="Nishi S."/>
            <person name="Hori S."/>
            <person name="Arai W."/>
            <person name="Tsubouchi T."/>
            <person name="Morono Y."/>
            <person name="Uchiyama I."/>
            <person name="Ito T."/>
            <person name="Fujiyama A."/>
            <person name="Inagaki F."/>
            <person name="Takami H."/>
        </authorList>
    </citation>
    <scope>NUCLEOTIDE SEQUENCE</scope>
    <source>
        <strain evidence="1">Expedition CK06-06</strain>
    </source>
</reference>